<keyword evidence="2" id="KW-0547">Nucleotide-binding</keyword>
<dbReference type="RefSeq" id="WP_060880087.1">
    <property type="nucleotide sequence ID" value="NZ_BMTL01000007.1"/>
</dbReference>
<dbReference type="GO" id="GO:0005524">
    <property type="term" value="F:ATP binding"/>
    <property type="evidence" value="ECO:0007669"/>
    <property type="project" value="UniProtKB-KW"/>
</dbReference>
<dbReference type="GO" id="GO:0016787">
    <property type="term" value="F:hydrolase activity"/>
    <property type="evidence" value="ECO:0007669"/>
    <property type="project" value="UniProtKB-KW"/>
</dbReference>
<comment type="caution">
    <text evidence="5">The sequence shown here is derived from an EMBL/GenBank/DDBJ whole genome shotgun (WGS) entry which is preliminary data.</text>
</comment>
<protein>
    <submittedName>
        <fullName evidence="5">ATP-binding protein</fullName>
    </submittedName>
</protein>
<keyword evidence="5" id="KW-0067">ATP-binding</keyword>
<dbReference type="Proteomes" id="UP000606194">
    <property type="component" value="Unassembled WGS sequence"/>
</dbReference>
<dbReference type="Pfam" id="PF03029">
    <property type="entry name" value="ATP_bind_1"/>
    <property type="match status" value="1"/>
</dbReference>
<dbReference type="GO" id="GO:0005525">
    <property type="term" value="F:GTP binding"/>
    <property type="evidence" value="ECO:0007669"/>
    <property type="project" value="UniProtKB-KW"/>
</dbReference>
<dbReference type="InterPro" id="IPR052705">
    <property type="entry name" value="Gliding_Motility_GTPase"/>
</dbReference>
<comment type="similarity">
    <text evidence="1">Belongs to the GPN-loop GTPase family.</text>
</comment>
<evidence type="ECO:0000256" key="2">
    <source>
        <dbReference type="ARBA" id="ARBA00022741"/>
    </source>
</evidence>
<accession>A0A918FUS2</accession>
<organism evidence="5 6">
    <name type="scientific">Streptomyces humidus</name>
    <dbReference type="NCBI Taxonomy" id="52259"/>
    <lineage>
        <taxon>Bacteria</taxon>
        <taxon>Bacillati</taxon>
        <taxon>Actinomycetota</taxon>
        <taxon>Actinomycetes</taxon>
        <taxon>Kitasatosporales</taxon>
        <taxon>Streptomycetaceae</taxon>
        <taxon>Streptomyces</taxon>
    </lineage>
</organism>
<sequence length="199" mass="21429">MRSSTSEGNYLAPGVSHSVKIVVLGPFAVGKTTFVGAVSEIRPTSTEERMTKAGEIVDTLRGLSDKNTTTVALDFGRLTLTDDIVLYMFGGPGQPRFDYMIDELMQGALGGVVLVDTARITESWDAMGRMEEADLPYVVAVNTFAASPHYSEAELRKALDLHPSTPLVECDVREKSSAKSPLIALVSHLLSRPSLEPAS</sequence>
<evidence type="ECO:0000313" key="5">
    <source>
        <dbReference type="EMBL" id="GGR81292.1"/>
    </source>
</evidence>
<dbReference type="AlphaFoldDB" id="A0A918FUS2"/>
<evidence type="ECO:0000313" key="6">
    <source>
        <dbReference type="Proteomes" id="UP000606194"/>
    </source>
</evidence>
<dbReference type="CDD" id="cd00882">
    <property type="entry name" value="Ras_like_GTPase"/>
    <property type="match status" value="1"/>
</dbReference>
<evidence type="ECO:0000256" key="3">
    <source>
        <dbReference type="ARBA" id="ARBA00022801"/>
    </source>
</evidence>
<reference evidence="5" key="2">
    <citation type="submission" date="2020-09" db="EMBL/GenBank/DDBJ databases">
        <authorList>
            <person name="Sun Q."/>
            <person name="Ohkuma M."/>
        </authorList>
    </citation>
    <scope>NUCLEOTIDE SEQUENCE</scope>
    <source>
        <strain evidence="5">JCM 4386</strain>
    </source>
</reference>
<keyword evidence="6" id="KW-1185">Reference proteome</keyword>
<reference evidence="5" key="1">
    <citation type="journal article" date="2014" name="Int. J. Syst. Evol. Microbiol.">
        <title>Complete genome sequence of Corynebacterium casei LMG S-19264T (=DSM 44701T), isolated from a smear-ripened cheese.</title>
        <authorList>
            <consortium name="US DOE Joint Genome Institute (JGI-PGF)"/>
            <person name="Walter F."/>
            <person name="Albersmeier A."/>
            <person name="Kalinowski J."/>
            <person name="Ruckert C."/>
        </authorList>
    </citation>
    <scope>NUCLEOTIDE SEQUENCE</scope>
    <source>
        <strain evidence="5">JCM 4386</strain>
    </source>
</reference>
<dbReference type="InterPro" id="IPR027417">
    <property type="entry name" value="P-loop_NTPase"/>
</dbReference>
<name>A0A918FUS2_9ACTN</name>
<dbReference type="Gene3D" id="3.40.50.300">
    <property type="entry name" value="P-loop containing nucleotide triphosphate hydrolases"/>
    <property type="match status" value="1"/>
</dbReference>
<proteinExistence type="inferred from homology"/>
<dbReference type="PANTHER" id="PTHR42708:SF1">
    <property type="entry name" value="GLIDING MOTILITY PROTEIN MGLA"/>
    <property type="match status" value="1"/>
</dbReference>
<keyword evidence="4" id="KW-0342">GTP-binding</keyword>
<evidence type="ECO:0000256" key="4">
    <source>
        <dbReference type="ARBA" id="ARBA00023134"/>
    </source>
</evidence>
<dbReference type="PANTHER" id="PTHR42708">
    <property type="entry name" value="ATP/GTP-BINDING PROTEIN-RELATED"/>
    <property type="match status" value="1"/>
</dbReference>
<keyword evidence="3" id="KW-0378">Hydrolase</keyword>
<dbReference type="InterPro" id="IPR004130">
    <property type="entry name" value="Gpn"/>
</dbReference>
<gene>
    <name evidence="5" type="ORF">GCM10010269_20580</name>
</gene>
<dbReference type="EMBL" id="BMTL01000007">
    <property type="protein sequence ID" value="GGR81292.1"/>
    <property type="molecule type" value="Genomic_DNA"/>
</dbReference>
<evidence type="ECO:0000256" key="1">
    <source>
        <dbReference type="ARBA" id="ARBA00005290"/>
    </source>
</evidence>
<dbReference type="SUPFAM" id="SSF52540">
    <property type="entry name" value="P-loop containing nucleoside triphosphate hydrolases"/>
    <property type="match status" value="1"/>
</dbReference>